<dbReference type="Pfam" id="PF01190">
    <property type="entry name" value="Pollen_Ole_e_1"/>
    <property type="match status" value="1"/>
</dbReference>
<dbReference type="PANTHER" id="PTHR31614">
    <property type="entry name" value="PROTEIN DOWNSTREAM OF FLC-RELATED"/>
    <property type="match status" value="1"/>
</dbReference>
<accession>A0AAV1R100</accession>
<comment type="caution">
    <text evidence="4">The sequence shown here is derived from an EMBL/GenBank/DDBJ whole genome shotgun (WGS) entry which is preliminary data.</text>
</comment>
<dbReference type="PROSITE" id="PS00925">
    <property type="entry name" value="OLEEI"/>
    <property type="match status" value="1"/>
</dbReference>
<sequence length="161" mass="17812">MAKCFTIAAFVLCFASILISAYATENLHVEGRVYCDPCRVEFQTKISEGIPDAKVKLVCTSRENGTETYSVEGTTDSSGTYRLTVVGDYEEDICEVRLMKSPRADCSEPFKSIDSARILLTKNVGVLDKLRYVNALGFMTKVARPECAEVLQEMGFLPIEA</sequence>
<dbReference type="PANTHER" id="PTHR31614:SF20">
    <property type="entry name" value="POLLEN PROTEIN OLE E I-LIKE PROTEIN"/>
    <property type="match status" value="1"/>
</dbReference>
<feature type="chain" id="PRO_5043662466" evidence="3">
    <location>
        <begin position="24"/>
        <end position="161"/>
    </location>
</feature>
<organism evidence="4 5">
    <name type="scientific">Dovyalis caffra</name>
    <dbReference type="NCBI Taxonomy" id="77055"/>
    <lineage>
        <taxon>Eukaryota</taxon>
        <taxon>Viridiplantae</taxon>
        <taxon>Streptophyta</taxon>
        <taxon>Embryophyta</taxon>
        <taxon>Tracheophyta</taxon>
        <taxon>Spermatophyta</taxon>
        <taxon>Magnoliopsida</taxon>
        <taxon>eudicotyledons</taxon>
        <taxon>Gunneridae</taxon>
        <taxon>Pentapetalae</taxon>
        <taxon>rosids</taxon>
        <taxon>fabids</taxon>
        <taxon>Malpighiales</taxon>
        <taxon>Salicaceae</taxon>
        <taxon>Flacourtieae</taxon>
        <taxon>Dovyalis</taxon>
    </lineage>
</organism>
<evidence type="ECO:0000313" key="5">
    <source>
        <dbReference type="Proteomes" id="UP001314170"/>
    </source>
</evidence>
<keyword evidence="5" id="KW-1185">Reference proteome</keyword>
<dbReference type="AlphaFoldDB" id="A0AAV1R100"/>
<dbReference type="GO" id="GO:0005615">
    <property type="term" value="C:extracellular space"/>
    <property type="evidence" value="ECO:0007669"/>
    <property type="project" value="InterPro"/>
</dbReference>
<reference evidence="4 5" key="1">
    <citation type="submission" date="2024-01" db="EMBL/GenBank/DDBJ databases">
        <authorList>
            <person name="Waweru B."/>
        </authorList>
    </citation>
    <scope>NUCLEOTIDE SEQUENCE [LARGE SCALE GENOMIC DNA]</scope>
</reference>
<protein>
    <submittedName>
        <fullName evidence="4">Uncharacterized protein</fullName>
    </submittedName>
</protein>
<dbReference type="InterPro" id="IPR006040">
    <property type="entry name" value="Allergen_Ole_e_I_CS"/>
</dbReference>
<keyword evidence="2" id="KW-1015">Disulfide bond</keyword>
<evidence type="ECO:0000313" key="4">
    <source>
        <dbReference type="EMBL" id="CAK7327677.1"/>
    </source>
</evidence>
<name>A0AAV1R100_9ROSI</name>
<evidence type="ECO:0000256" key="1">
    <source>
        <dbReference type="ARBA" id="ARBA00010049"/>
    </source>
</evidence>
<proteinExistence type="inferred from homology"/>
<keyword evidence="3" id="KW-0732">Signal</keyword>
<dbReference type="EMBL" id="CAWUPB010000858">
    <property type="protein sequence ID" value="CAK7327677.1"/>
    <property type="molecule type" value="Genomic_DNA"/>
</dbReference>
<feature type="signal peptide" evidence="3">
    <location>
        <begin position="1"/>
        <end position="23"/>
    </location>
</feature>
<dbReference type="InterPro" id="IPR006041">
    <property type="entry name" value="Pollen_Ole_e1_allergen"/>
</dbReference>
<gene>
    <name evidence="4" type="ORF">DCAF_LOCUS5392</name>
</gene>
<evidence type="ECO:0000256" key="3">
    <source>
        <dbReference type="SAM" id="SignalP"/>
    </source>
</evidence>
<dbReference type="Proteomes" id="UP001314170">
    <property type="component" value="Unassembled WGS sequence"/>
</dbReference>
<evidence type="ECO:0000256" key="2">
    <source>
        <dbReference type="ARBA" id="ARBA00023157"/>
    </source>
</evidence>
<comment type="similarity">
    <text evidence="1">Belongs to the Ole e I family.</text>
</comment>